<dbReference type="AlphaFoldDB" id="A0A506UQV2"/>
<reference evidence="2 3" key="1">
    <citation type="submission" date="2019-03" db="EMBL/GenBank/DDBJ databases">
        <title>The complete genome sequence of Neokomagataea sp. Jb2 NBRC113641.</title>
        <authorList>
            <person name="Chua K.-O."/>
            <person name="Chan K.-G."/>
            <person name="See-Too W.-S."/>
        </authorList>
    </citation>
    <scope>NUCLEOTIDE SEQUENCE [LARGE SCALE GENOMIC DNA]</scope>
    <source>
        <strain evidence="2 3">Jb2</strain>
    </source>
</reference>
<comment type="caution">
    <text evidence="2">The sequence shown here is derived from an EMBL/GenBank/DDBJ whole genome shotgun (WGS) entry which is preliminary data.</text>
</comment>
<feature type="compositionally biased region" description="Basic and acidic residues" evidence="1">
    <location>
        <begin position="96"/>
        <end position="108"/>
    </location>
</feature>
<dbReference type="PANTHER" id="PTHR11669:SF8">
    <property type="entry name" value="DNA POLYMERASE III SUBUNIT DELTA"/>
    <property type="match status" value="1"/>
</dbReference>
<dbReference type="Proteomes" id="UP000315037">
    <property type="component" value="Unassembled WGS sequence"/>
</dbReference>
<evidence type="ECO:0000313" key="2">
    <source>
        <dbReference type="EMBL" id="TPW35726.1"/>
    </source>
</evidence>
<feature type="region of interest" description="Disordered" evidence="1">
    <location>
        <begin position="1"/>
        <end position="35"/>
    </location>
</feature>
<dbReference type="SUPFAM" id="SSF52540">
    <property type="entry name" value="P-loop containing nucleoside triphosphate hydrolases"/>
    <property type="match status" value="1"/>
</dbReference>
<dbReference type="InterPro" id="IPR027417">
    <property type="entry name" value="P-loop_NTPase"/>
</dbReference>
<dbReference type="GO" id="GO:0009360">
    <property type="term" value="C:DNA polymerase III complex"/>
    <property type="evidence" value="ECO:0007669"/>
    <property type="project" value="TreeGrafter"/>
</dbReference>
<dbReference type="EMBL" id="SORZ01000001">
    <property type="protein sequence ID" value="TPW35726.1"/>
    <property type="molecule type" value="Genomic_DNA"/>
</dbReference>
<dbReference type="PANTHER" id="PTHR11669">
    <property type="entry name" value="REPLICATION FACTOR C / DNA POLYMERASE III GAMMA-TAU SUBUNIT"/>
    <property type="match status" value="1"/>
</dbReference>
<organism evidence="2 3">
    <name type="scientific">Oecophyllibacter saccharovorans</name>
    <dbReference type="NCBI Taxonomy" id="2558360"/>
    <lineage>
        <taxon>Bacteria</taxon>
        <taxon>Pseudomonadati</taxon>
        <taxon>Pseudomonadota</taxon>
        <taxon>Alphaproteobacteria</taxon>
        <taxon>Acetobacterales</taxon>
        <taxon>Acetobacteraceae</taxon>
        <taxon>Oecophyllibacter</taxon>
    </lineage>
</organism>
<sequence>MRKAPSEKGTARKTDAPSPREHPEPRQSRQVSGHDRALQIFREAIERDRLHHAWLICGPAGIGKASLAFRLARILLGAEDHASPAGRRVSAGTHGDLLEISRKPDPRKGRLRSEITVADVQPLQKFLHHTATEGGWRVVIVDGVEFLNRFAANALLKVLEEPPPRAVLLLTTATPGALLPTIRSRCRILNLNRLSPELMEALLPDLPPDVLRRAHGSPGRALFLAQDRNGEIAALARQALQGQPLTVENWQKISQIARQADGAELFCDYLSVHLAQQAKEEIRHGALARGARLAQKTAELEKLEQAALGASLDRAQMLREAYGLASD</sequence>
<protein>
    <submittedName>
        <fullName evidence="2">DNA polymerase III subunit delta</fullName>
    </submittedName>
</protein>
<name>A0A506UQV2_9PROT</name>
<accession>A0A506UQV2</accession>
<dbReference type="Pfam" id="PF13177">
    <property type="entry name" value="DNA_pol3_delta2"/>
    <property type="match status" value="1"/>
</dbReference>
<feature type="region of interest" description="Disordered" evidence="1">
    <location>
        <begin position="83"/>
        <end position="108"/>
    </location>
</feature>
<proteinExistence type="predicted"/>
<dbReference type="InterPro" id="IPR050238">
    <property type="entry name" value="DNA_Rep/Repair_Clamp_Loader"/>
</dbReference>
<dbReference type="GO" id="GO:0006261">
    <property type="term" value="P:DNA-templated DNA replication"/>
    <property type="evidence" value="ECO:0007669"/>
    <property type="project" value="TreeGrafter"/>
</dbReference>
<dbReference type="Gene3D" id="3.40.50.300">
    <property type="entry name" value="P-loop containing nucleotide triphosphate hydrolases"/>
    <property type="match status" value="1"/>
</dbReference>
<evidence type="ECO:0000256" key="1">
    <source>
        <dbReference type="SAM" id="MobiDB-lite"/>
    </source>
</evidence>
<evidence type="ECO:0000313" key="3">
    <source>
        <dbReference type="Proteomes" id="UP000315037"/>
    </source>
</evidence>
<keyword evidence="3" id="KW-1185">Reference proteome</keyword>
<gene>
    <name evidence="2" type="ORF">E3202_01880</name>
</gene>